<dbReference type="EMBL" id="JYDP01000173">
    <property type="protein sequence ID" value="KRZ04081.1"/>
    <property type="molecule type" value="Genomic_DNA"/>
</dbReference>
<dbReference type="OrthoDB" id="5918546at2759"/>
<organism evidence="1 3">
    <name type="scientific">Trichinella zimbabwensis</name>
    <dbReference type="NCBI Taxonomy" id="268475"/>
    <lineage>
        <taxon>Eukaryota</taxon>
        <taxon>Metazoa</taxon>
        <taxon>Ecdysozoa</taxon>
        <taxon>Nematoda</taxon>
        <taxon>Enoplea</taxon>
        <taxon>Dorylaimia</taxon>
        <taxon>Trichinellida</taxon>
        <taxon>Trichinellidae</taxon>
        <taxon>Trichinella</taxon>
    </lineage>
</organism>
<dbReference type="PANTHER" id="PTHR45913">
    <property type="entry name" value="EPM2A-INTERACTING PROTEIN 1"/>
    <property type="match status" value="1"/>
</dbReference>
<dbReference type="STRING" id="268475.A0A0V1H1P4"/>
<sequence>MCIHSGKENEYSSIPLSRDTVQRRQYNIADQLKHSLRKMVNNEGSLFSLAVDESTDIADSAQLLIFVRSLSPSFELCESIISMETLATRTRGEGIFLAIKRARIKFGVDFKNLRGICTDGAPVIVGKVQGLVARYSNYVSNEHDNKQLINVHCIIHRETLCSKFADLDIILKDVNRIILFVCANALHHQQFL</sequence>
<comment type="caution">
    <text evidence="1">The sequence shown here is derived from an EMBL/GenBank/DDBJ whole genome shotgun (WGS) entry which is preliminary data.</text>
</comment>
<dbReference type="PANTHER" id="PTHR45913:SF5">
    <property type="entry name" value="GENERAL TRANSCRIPTION FACTOR II-I REPEAT DOMAIN-CONTAINING PROTEIN 2A-LIKE PROTEIN"/>
    <property type="match status" value="1"/>
</dbReference>
<evidence type="ECO:0000313" key="1">
    <source>
        <dbReference type="EMBL" id="KRZ04042.1"/>
    </source>
</evidence>
<keyword evidence="3" id="KW-1185">Reference proteome</keyword>
<evidence type="ECO:0000313" key="2">
    <source>
        <dbReference type="EMBL" id="KRZ04081.1"/>
    </source>
</evidence>
<dbReference type="Proteomes" id="UP000055024">
    <property type="component" value="Unassembled WGS sequence"/>
</dbReference>
<dbReference type="EMBL" id="JYDP01000173">
    <property type="protein sequence ID" value="KRZ04042.1"/>
    <property type="molecule type" value="Genomic_DNA"/>
</dbReference>
<gene>
    <name evidence="1" type="primary">GTF2IRD2</name>
    <name evidence="1" type="ORF">T11_11556</name>
    <name evidence="2" type="ORF">T11_711</name>
</gene>
<evidence type="ECO:0000313" key="3">
    <source>
        <dbReference type="Proteomes" id="UP000055024"/>
    </source>
</evidence>
<accession>A0A0V1H1P4</accession>
<name>A0A0V1H1P4_9BILA</name>
<reference evidence="1 3" key="1">
    <citation type="submission" date="2015-01" db="EMBL/GenBank/DDBJ databases">
        <title>Evolution of Trichinella species and genotypes.</title>
        <authorList>
            <person name="Korhonen P.K."/>
            <person name="Edoardo P."/>
            <person name="Giuseppe L.R."/>
            <person name="Gasser R.B."/>
        </authorList>
    </citation>
    <scope>NUCLEOTIDE SEQUENCE [LARGE SCALE GENOMIC DNA]</scope>
    <source>
        <strain evidence="1">ISS1029</strain>
    </source>
</reference>
<proteinExistence type="predicted"/>
<protein>
    <submittedName>
        <fullName evidence="1">General transcription factor II-I repeat domain-containing protein 2</fullName>
    </submittedName>
</protein>
<dbReference type="AlphaFoldDB" id="A0A0V1H1P4"/>